<feature type="binding site" evidence="8">
    <location>
        <begin position="109"/>
        <end position="115"/>
    </location>
    <ligand>
        <name>ATP</name>
        <dbReference type="ChEBI" id="CHEBI:30616"/>
    </ligand>
</feature>
<feature type="binding site" evidence="8">
    <location>
        <position position="178"/>
    </location>
    <ligand>
        <name>UDP-N-acetyl-alpha-D-muramoyl-L-alanyl-D-glutamate</name>
        <dbReference type="ChEBI" id="CHEBI:83900"/>
    </ligand>
</feature>
<keyword evidence="8" id="KW-0963">Cytoplasm</keyword>
<evidence type="ECO:0000256" key="1">
    <source>
        <dbReference type="ARBA" id="ARBA00004752"/>
    </source>
</evidence>
<evidence type="ECO:0000256" key="3">
    <source>
        <dbReference type="ARBA" id="ARBA00022618"/>
    </source>
</evidence>
<keyword evidence="5 8" id="KW-0573">Peptidoglycan synthesis</keyword>
<dbReference type="Proteomes" id="UP001597221">
    <property type="component" value="Unassembled WGS sequence"/>
</dbReference>
<sequence length="490" mass="54154">MKLNDLLFKMPFVSSPAEDFEVEISSIETDSRKVKPGSLFICIKGHQTDGHLYVQEATQKGAAAIIAETEIESSVPVVYVKDSSRALAIIANTFYDYPTANFPLIGVTGTNGKTTVSYLLDSIYQNFGKNTGLIGTIQNKVGNSYRETSNTTPDALVLQRLFREMKDIGVDQVIMEVSSHALDLGRAYGCDFNTVIFTNLTQDHLDYHHDEVNYFLAKSLLFSQLGNSYHHGSKYAVINIDDKYGKNLQQMTAQPVVTYGINCSADVMADDIQLFANKTIFRLKTPVGTVKITSRLTGIFNVYNMLAATAAAILDHIPLEIIQDTLKVIPSIPGRFEAVDEGQSFGVIVDYAHTPNALQNVLETCRGLTTGRLYCVIGCGGDRDPSKRPLMAKEAVNLADYAIFTSDNPRTEDPAAIIEDMIQVFDDNVTNYESILDRKKAIEKAVFYAEEGDLILIAGKGHETYQEVSGKKYPFDDRIVAKNAILTKEI</sequence>
<comment type="cofactor">
    <cofactor evidence="8">
        <name>Mg(2+)</name>
        <dbReference type="ChEBI" id="CHEBI:18420"/>
    </cofactor>
</comment>
<keyword evidence="7 8" id="KW-0961">Cell wall biogenesis/degradation</keyword>
<evidence type="ECO:0000256" key="4">
    <source>
        <dbReference type="ARBA" id="ARBA00022960"/>
    </source>
</evidence>
<dbReference type="Gene3D" id="3.40.1190.10">
    <property type="entry name" value="Mur-like, catalytic domain"/>
    <property type="match status" value="1"/>
</dbReference>
<dbReference type="SUPFAM" id="SSF63418">
    <property type="entry name" value="MurE/MurF N-terminal domain"/>
    <property type="match status" value="1"/>
</dbReference>
<dbReference type="InterPro" id="IPR004101">
    <property type="entry name" value="Mur_ligase_C"/>
</dbReference>
<feature type="binding site" evidence="8">
    <location>
        <position position="186"/>
    </location>
    <ligand>
        <name>UDP-N-acetyl-alpha-D-muramoyl-L-alanyl-D-glutamate</name>
        <dbReference type="ChEBI" id="CHEBI:83900"/>
    </ligand>
</feature>
<keyword evidence="6 8" id="KW-0131">Cell cycle</keyword>
<feature type="short sequence motif" description="Meso-diaminopimelate recognition motif" evidence="8">
    <location>
        <begin position="407"/>
        <end position="410"/>
    </location>
</feature>
<dbReference type="HAMAP" id="MF_00208">
    <property type="entry name" value="MurE"/>
    <property type="match status" value="1"/>
</dbReference>
<comment type="similarity">
    <text evidence="2 8">Belongs to the MurCDEF family. MurE subfamily.</text>
</comment>
<feature type="modified residue" description="N6-carboxylysine" evidence="8">
    <location>
        <position position="218"/>
    </location>
</feature>
<dbReference type="InterPro" id="IPR013221">
    <property type="entry name" value="Mur_ligase_cen"/>
</dbReference>
<comment type="catalytic activity">
    <reaction evidence="8">
        <text>UDP-N-acetyl-alpha-D-muramoyl-L-alanyl-D-glutamate + meso-2,6-diaminopimelate + ATP = UDP-N-acetyl-alpha-D-muramoyl-L-alanyl-gamma-D-glutamyl-meso-2,6-diaminopimelate + ADP + phosphate + H(+)</text>
        <dbReference type="Rhea" id="RHEA:23676"/>
        <dbReference type="ChEBI" id="CHEBI:15378"/>
        <dbReference type="ChEBI" id="CHEBI:30616"/>
        <dbReference type="ChEBI" id="CHEBI:43474"/>
        <dbReference type="ChEBI" id="CHEBI:57791"/>
        <dbReference type="ChEBI" id="CHEBI:83900"/>
        <dbReference type="ChEBI" id="CHEBI:83905"/>
        <dbReference type="ChEBI" id="CHEBI:456216"/>
        <dbReference type="EC" id="6.3.2.13"/>
    </reaction>
</comment>
<dbReference type="GO" id="GO:0008765">
    <property type="term" value="F:UDP-N-acetylmuramoylalanyl-D-glutamate-2,6-diaminopimelate ligase activity"/>
    <property type="evidence" value="ECO:0007669"/>
    <property type="project" value="UniProtKB-EC"/>
</dbReference>
<protein>
    <recommendedName>
        <fullName evidence="8">UDP-N-acetylmuramoyl-L-alanyl-D-glutamate--2,6-diaminopimelate ligase</fullName>
        <ecNumber evidence="8">6.3.2.13</ecNumber>
    </recommendedName>
    <alternativeName>
        <fullName evidence="8">Meso-A2pm-adding enzyme</fullName>
    </alternativeName>
    <alternativeName>
        <fullName evidence="8">Meso-diaminopimelate-adding enzyme</fullName>
    </alternativeName>
    <alternativeName>
        <fullName evidence="8">UDP-MurNAc-L-Ala-D-Glu:meso-diaminopimelate ligase</fullName>
    </alternativeName>
    <alternativeName>
        <fullName evidence="8">UDP-MurNAc-tripeptide synthetase</fullName>
    </alternativeName>
    <alternativeName>
        <fullName evidence="8">UDP-N-acetylmuramyl-tripeptide synthetase</fullName>
    </alternativeName>
</protein>
<evidence type="ECO:0000259" key="11">
    <source>
        <dbReference type="Pfam" id="PF02875"/>
    </source>
</evidence>
<dbReference type="NCBIfam" id="NF001126">
    <property type="entry name" value="PRK00139.1-4"/>
    <property type="match status" value="1"/>
</dbReference>
<dbReference type="EMBL" id="JBHUDE010000040">
    <property type="protein sequence ID" value="MFD1607601.1"/>
    <property type="molecule type" value="Genomic_DNA"/>
</dbReference>
<feature type="binding site" evidence="8">
    <location>
        <position position="383"/>
    </location>
    <ligand>
        <name>meso-2,6-diaminopimelate</name>
        <dbReference type="ChEBI" id="CHEBI:57791"/>
    </ligand>
</feature>
<evidence type="ECO:0000256" key="2">
    <source>
        <dbReference type="ARBA" id="ARBA00005898"/>
    </source>
</evidence>
<name>A0ABW4HPZ8_9BACI</name>
<dbReference type="PANTHER" id="PTHR23135">
    <property type="entry name" value="MUR LIGASE FAMILY MEMBER"/>
    <property type="match status" value="1"/>
</dbReference>
<dbReference type="Pfam" id="PF02875">
    <property type="entry name" value="Mur_ligase_C"/>
    <property type="match status" value="1"/>
</dbReference>
<reference evidence="14" key="1">
    <citation type="journal article" date="2019" name="Int. J. Syst. Evol. Microbiol.">
        <title>The Global Catalogue of Microorganisms (GCM) 10K type strain sequencing project: providing services to taxonomists for standard genome sequencing and annotation.</title>
        <authorList>
            <consortium name="The Broad Institute Genomics Platform"/>
            <consortium name="The Broad Institute Genome Sequencing Center for Infectious Disease"/>
            <person name="Wu L."/>
            <person name="Ma J."/>
        </authorList>
    </citation>
    <scope>NUCLEOTIDE SEQUENCE [LARGE SCALE GENOMIC DNA]</scope>
    <source>
        <strain evidence="14">CGMCC 1.12376</strain>
    </source>
</reference>
<comment type="caution">
    <text evidence="8">Lacks conserved residue(s) required for the propagation of feature annotation.</text>
</comment>
<feature type="binding site" evidence="8">
    <location>
        <position position="459"/>
    </location>
    <ligand>
        <name>meso-2,6-diaminopimelate</name>
        <dbReference type="ChEBI" id="CHEBI:57791"/>
    </ligand>
</feature>
<dbReference type="SUPFAM" id="SSF53623">
    <property type="entry name" value="MurD-like peptide ligases, catalytic domain"/>
    <property type="match status" value="1"/>
</dbReference>
<feature type="domain" description="Mur ligase N-terminal catalytic" evidence="10">
    <location>
        <begin position="23"/>
        <end position="95"/>
    </location>
</feature>
<comment type="function">
    <text evidence="8">Catalyzes the addition of meso-diaminopimelic acid to the nucleotide precursor UDP-N-acetylmuramoyl-L-alanyl-D-glutamate (UMAG) in the biosynthesis of bacterial cell-wall peptidoglycan.</text>
</comment>
<dbReference type="PANTHER" id="PTHR23135:SF4">
    <property type="entry name" value="UDP-N-ACETYLMURAMOYL-L-ALANYL-D-GLUTAMATE--2,6-DIAMINOPIMELATE LIGASE MURE HOMOLOG, CHLOROPLASTIC"/>
    <property type="match status" value="1"/>
</dbReference>
<feature type="binding site" evidence="8">
    <location>
        <begin position="407"/>
        <end position="410"/>
    </location>
    <ligand>
        <name>meso-2,6-diaminopimelate</name>
        <dbReference type="ChEBI" id="CHEBI:57791"/>
    </ligand>
</feature>
<evidence type="ECO:0000259" key="12">
    <source>
        <dbReference type="Pfam" id="PF08245"/>
    </source>
</evidence>
<dbReference type="Gene3D" id="3.40.1390.10">
    <property type="entry name" value="MurE/MurF, N-terminal domain"/>
    <property type="match status" value="1"/>
</dbReference>
<feature type="domain" description="Mur ligase central" evidence="12">
    <location>
        <begin position="107"/>
        <end position="312"/>
    </location>
</feature>
<keyword evidence="14" id="KW-1185">Reference proteome</keyword>
<dbReference type="NCBIfam" id="TIGR01085">
    <property type="entry name" value="murE"/>
    <property type="match status" value="1"/>
</dbReference>
<accession>A0ABW4HPZ8</accession>
<keyword evidence="8" id="KW-0067">ATP-binding</keyword>
<evidence type="ECO:0000313" key="14">
    <source>
        <dbReference type="Proteomes" id="UP001597221"/>
    </source>
</evidence>
<feature type="binding site" evidence="8">
    <location>
        <begin position="46"/>
        <end position="48"/>
    </location>
    <ligand>
        <name>UDP-N-acetyl-alpha-D-muramoyl-L-alanyl-D-glutamate</name>
        <dbReference type="ChEBI" id="CHEBI:83900"/>
    </ligand>
</feature>
<dbReference type="InterPro" id="IPR035911">
    <property type="entry name" value="MurE/MurF_N"/>
</dbReference>
<dbReference type="Pfam" id="PF08245">
    <property type="entry name" value="Mur_ligase_M"/>
    <property type="match status" value="1"/>
</dbReference>
<feature type="binding site" evidence="8">
    <location>
        <position position="463"/>
    </location>
    <ligand>
        <name>meso-2,6-diaminopimelate</name>
        <dbReference type="ChEBI" id="CHEBI:57791"/>
    </ligand>
</feature>
<dbReference type="Pfam" id="PF01225">
    <property type="entry name" value="Mur_ligase"/>
    <property type="match status" value="1"/>
</dbReference>
<comment type="subcellular location">
    <subcellularLocation>
        <location evidence="8 9">Cytoplasm</location>
    </subcellularLocation>
</comment>
<evidence type="ECO:0000256" key="5">
    <source>
        <dbReference type="ARBA" id="ARBA00022984"/>
    </source>
</evidence>
<evidence type="ECO:0000256" key="7">
    <source>
        <dbReference type="ARBA" id="ARBA00023316"/>
    </source>
</evidence>
<keyword evidence="3 8" id="KW-0132">Cell division</keyword>
<dbReference type="InterPro" id="IPR036615">
    <property type="entry name" value="Mur_ligase_C_dom_sf"/>
</dbReference>
<dbReference type="InterPro" id="IPR005761">
    <property type="entry name" value="UDP-N-AcMur-Glu-dNH2Pim_ligase"/>
</dbReference>
<proteinExistence type="inferred from homology"/>
<keyword evidence="8" id="KW-0460">Magnesium</keyword>
<dbReference type="InterPro" id="IPR036565">
    <property type="entry name" value="Mur-like_cat_sf"/>
</dbReference>
<gene>
    <name evidence="8" type="primary">murE</name>
    <name evidence="13" type="ORF">ACFSBH_08050</name>
</gene>
<evidence type="ECO:0000313" key="13">
    <source>
        <dbReference type="EMBL" id="MFD1607601.1"/>
    </source>
</evidence>
<feature type="binding site" evidence="8">
    <location>
        <begin position="151"/>
        <end position="152"/>
    </location>
    <ligand>
        <name>UDP-N-acetyl-alpha-D-muramoyl-L-alanyl-D-glutamate</name>
        <dbReference type="ChEBI" id="CHEBI:83900"/>
    </ligand>
</feature>
<dbReference type="SUPFAM" id="SSF53244">
    <property type="entry name" value="MurD-like peptide ligases, peptide-binding domain"/>
    <property type="match status" value="1"/>
</dbReference>
<evidence type="ECO:0000256" key="9">
    <source>
        <dbReference type="RuleBase" id="RU004135"/>
    </source>
</evidence>
<comment type="pathway">
    <text evidence="1 8 9">Cell wall biogenesis; peptidoglycan biosynthesis.</text>
</comment>
<dbReference type="NCBIfam" id="NF001124">
    <property type="entry name" value="PRK00139.1-2"/>
    <property type="match status" value="1"/>
</dbReference>
<feature type="binding site" evidence="8">
    <location>
        <position position="31"/>
    </location>
    <ligand>
        <name>UDP-N-acetyl-alpha-D-muramoyl-L-alanyl-D-glutamate</name>
        <dbReference type="ChEBI" id="CHEBI:83900"/>
    </ligand>
</feature>
<comment type="PTM">
    <text evidence="8">Carboxylation is probably crucial for Mg(2+) binding and, consequently, for the gamma-phosphate positioning of ATP.</text>
</comment>
<evidence type="ECO:0000256" key="6">
    <source>
        <dbReference type="ARBA" id="ARBA00023306"/>
    </source>
</evidence>
<evidence type="ECO:0000256" key="8">
    <source>
        <dbReference type="HAMAP-Rule" id="MF_00208"/>
    </source>
</evidence>
<evidence type="ECO:0000259" key="10">
    <source>
        <dbReference type="Pfam" id="PF01225"/>
    </source>
</evidence>
<dbReference type="InterPro" id="IPR000713">
    <property type="entry name" value="Mur_ligase_N"/>
</dbReference>
<organism evidence="13 14">
    <name type="scientific">Oceanobacillus luteolus</name>
    <dbReference type="NCBI Taxonomy" id="1274358"/>
    <lineage>
        <taxon>Bacteria</taxon>
        <taxon>Bacillati</taxon>
        <taxon>Bacillota</taxon>
        <taxon>Bacilli</taxon>
        <taxon>Bacillales</taxon>
        <taxon>Bacillaceae</taxon>
        <taxon>Oceanobacillus</taxon>
    </lineage>
</organism>
<dbReference type="Gene3D" id="3.90.190.20">
    <property type="entry name" value="Mur ligase, C-terminal domain"/>
    <property type="match status" value="1"/>
</dbReference>
<comment type="caution">
    <text evidence="13">The sequence shown here is derived from an EMBL/GenBank/DDBJ whole genome shotgun (WGS) entry which is preliminary data.</text>
</comment>
<keyword evidence="4 8" id="KW-0133">Cell shape</keyword>
<feature type="domain" description="Mur ligase C-terminal" evidence="11">
    <location>
        <begin position="334"/>
        <end position="461"/>
    </location>
</feature>
<dbReference type="RefSeq" id="WP_379596992.1">
    <property type="nucleotide sequence ID" value="NZ_JBHUDE010000040.1"/>
</dbReference>
<dbReference type="EC" id="6.3.2.13" evidence="8"/>
<feature type="binding site" evidence="8">
    <location>
        <position position="150"/>
    </location>
    <ligand>
        <name>UDP-N-acetyl-alpha-D-muramoyl-L-alanyl-D-glutamate</name>
        <dbReference type="ChEBI" id="CHEBI:83900"/>
    </ligand>
</feature>
<keyword evidence="8 13" id="KW-0436">Ligase</keyword>
<keyword evidence="8" id="KW-0547">Nucleotide-binding</keyword>